<keyword evidence="1" id="KW-0547">Nucleotide-binding</keyword>
<evidence type="ECO:0000313" key="4">
    <source>
        <dbReference type="EMBL" id="KOF80983.1"/>
    </source>
</evidence>
<dbReference type="EMBL" id="KQ420194">
    <property type="protein sequence ID" value="KOF80983.1"/>
    <property type="molecule type" value="Genomic_DNA"/>
</dbReference>
<dbReference type="PANTHER" id="PTHR10492">
    <property type="match status" value="1"/>
</dbReference>
<dbReference type="InterPro" id="IPR010285">
    <property type="entry name" value="DNA_helicase_pif1-like_DEAD"/>
</dbReference>
<evidence type="ECO:0000256" key="1">
    <source>
        <dbReference type="RuleBase" id="RU363044"/>
    </source>
</evidence>
<dbReference type="EC" id="5.6.2.3" evidence="1"/>
<evidence type="ECO:0000259" key="3">
    <source>
        <dbReference type="Pfam" id="PF21530"/>
    </source>
</evidence>
<dbReference type="AlphaFoldDB" id="A0A0L8GVH9"/>
<protein>
    <recommendedName>
        <fullName evidence="1">ATP-dependent DNA helicase</fullName>
        <ecNumber evidence="1">5.6.2.3</ecNumber>
    </recommendedName>
</protein>
<accession>A0A0L8GVH9</accession>
<dbReference type="Pfam" id="PF21530">
    <property type="entry name" value="Pif1_2B_dom"/>
    <property type="match status" value="1"/>
</dbReference>
<feature type="non-terminal residue" evidence="4">
    <location>
        <position position="1"/>
    </location>
</feature>
<feature type="domain" description="DNA helicase Pif1-like DEAD-box helicase" evidence="2">
    <location>
        <begin position="8"/>
        <end position="97"/>
    </location>
</feature>
<sequence>HALIEESVYHMKVIDSSGKLFQKARLLVIDKITMSHRRVYECVDRCLREVRQESAKLFGSLNILSSGDWKQILVVVQRGSRAQTVHKYREELWMSSRAIITPTNKAAEEVNTVFHVETSISCVTLHENETEFLLELINDLNPSGFPPYILVLKKYSSIMLLRNLDLSGHCNGTRYIFLNLYNHLIEAEVANGTHAGIRIMTPRIPLTTTEDYLFSFSRK</sequence>
<keyword evidence="1" id="KW-0347">Helicase</keyword>
<dbReference type="GO" id="GO:0005524">
    <property type="term" value="F:ATP binding"/>
    <property type="evidence" value="ECO:0007669"/>
    <property type="project" value="UniProtKB-KW"/>
</dbReference>
<dbReference type="STRING" id="37653.A0A0L8GVH9"/>
<evidence type="ECO:0000259" key="2">
    <source>
        <dbReference type="Pfam" id="PF05970"/>
    </source>
</evidence>
<dbReference type="GO" id="GO:0016887">
    <property type="term" value="F:ATP hydrolysis activity"/>
    <property type="evidence" value="ECO:0007669"/>
    <property type="project" value="RHEA"/>
</dbReference>
<comment type="similarity">
    <text evidence="1">Belongs to the helicase family.</text>
</comment>
<dbReference type="PANTHER" id="PTHR10492:SF95">
    <property type="entry name" value="HELITRON HELICASE-LIKE DOMAIN-CONTAINING PROTEIN"/>
    <property type="match status" value="1"/>
</dbReference>
<proteinExistence type="inferred from homology"/>
<comment type="catalytic activity">
    <reaction evidence="1">
        <text>ATP + H2O = ADP + phosphate + H(+)</text>
        <dbReference type="Rhea" id="RHEA:13065"/>
        <dbReference type="ChEBI" id="CHEBI:15377"/>
        <dbReference type="ChEBI" id="CHEBI:15378"/>
        <dbReference type="ChEBI" id="CHEBI:30616"/>
        <dbReference type="ChEBI" id="CHEBI:43474"/>
        <dbReference type="ChEBI" id="CHEBI:456216"/>
        <dbReference type="EC" id="5.6.2.3"/>
    </reaction>
</comment>
<keyword evidence="1" id="KW-0378">Hydrolase</keyword>
<keyword evidence="1" id="KW-0227">DNA damage</keyword>
<dbReference type="GO" id="GO:0000723">
    <property type="term" value="P:telomere maintenance"/>
    <property type="evidence" value="ECO:0007669"/>
    <property type="project" value="InterPro"/>
</dbReference>
<dbReference type="GO" id="GO:0006310">
    <property type="term" value="P:DNA recombination"/>
    <property type="evidence" value="ECO:0007669"/>
    <property type="project" value="UniProtKB-KW"/>
</dbReference>
<organism evidence="4">
    <name type="scientific">Octopus bimaculoides</name>
    <name type="common">California two-spotted octopus</name>
    <dbReference type="NCBI Taxonomy" id="37653"/>
    <lineage>
        <taxon>Eukaryota</taxon>
        <taxon>Metazoa</taxon>
        <taxon>Spiralia</taxon>
        <taxon>Lophotrochozoa</taxon>
        <taxon>Mollusca</taxon>
        <taxon>Cephalopoda</taxon>
        <taxon>Coleoidea</taxon>
        <taxon>Octopodiformes</taxon>
        <taxon>Octopoda</taxon>
        <taxon>Incirrata</taxon>
        <taxon>Octopodidae</taxon>
        <taxon>Octopus</taxon>
    </lineage>
</organism>
<feature type="domain" description="DNA helicase Pif1-like 2B" evidence="3">
    <location>
        <begin position="135"/>
        <end position="178"/>
    </location>
</feature>
<dbReference type="InterPro" id="IPR049163">
    <property type="entry name" value="Pif1-like_2B_dom"/>
</dbReference>
<dbReference type="GO" id="GO:0006281">
    <property type="term" value="P:DNA repair"/>
    <property type="evidence" value="ECO:0007669"/>
    <property type="project" value="UniProtKB-KW"/>
</dbReference>
<name>A0A0L8GVH9_OCTBM</name>
<comment type="cofactor">
    <cofactor evidence="1">
        <name>Mg(2+)</name>
        <dbReference type="ChEBI" id="CHEBI:18420"/>
    </cofactor>
</comment>
<reference evidence="4" key="1">
    <citation type="submission" date="2015-07" db="EMBL/GenBank/DDBJ databases">
        <title>MeaNS - Measles Nucleotide Surveillance Program.</title>
        <authorList>
            <person name="Tran T."/>
            <person name="Druce J."/>
        </authorList>
    </citation>
    <scope>NUCLEOTIDE SEQUENCE</scope>
    <source>
        <strain evidence="4">UCB-OBI-ISO-001</strain>
        <tissue evidence="4">Gonad</tissue>
    </source>
</reference>
<gene>
    <name evidence="4" type="ORF">OCBIM_22027122mg</name>
</gene>
<keyword evidence="1" id="KW-0067">ATP-binding</keyword>
<dbReference type="GO" id="GO:0043139">
    <property type="term" value="F:5'-3' DNA helicase activity"/>
    <property type="evidence" value="ECO:0007669"/>
    <property type="project" value="UniProtKB-EC"/>
</dbReference>
<keyword evidence="1" id="KW-0233">DNA recombination</keyword>
<keyword evidence="1" id="KW-0234">DNA repair</keyword>
<dbReference type="Pfam" id="PF05970">
    <property type="entry name" value="PIF1"/>
    <property type="match status" value="1"/>
</dbReference>